<comment type="function">
    <text evidence="17">Acyl-CoA synthetase required for both the import of long chain fatty acids (LCFAs) (C14-C18) and the activation very long chain fatty acids (VLCFAs) (C20-C26) by esterification of the fatty acids into metabolically active CoA-thioesters for subsequent degradation or incorporation into phospholipids. The transport and fatty acyl-CoA synthetase activities are genetically separable and are thus independent activities. Esterifies VLCFAs in the peroxisome matrix. The VLCFAs are actively transported into peroxisomes by a PXA1-PXA2 heterodimeric transporter in the peroxisomal membrane.</text>
</comment>
<feature type="domain" description="AMP-dependent synthetase/ligase" evidence="20">
    <location>
        <begin position="55"/>
        <end position="392"/>
    </location>
</feature>
<keyword evidence="10" id="KW-0547">Nucleotide-binding</keyword>
<protein>
    <recommendedName>
        <fullName evidence="18">Very long-chain fatty acid transport protein</fullName>
    </recommendedName>
    <alternativeName>
        <fullName evidence="19">Very-long-chain acyl-CoA synthetase</fullName>
    </alternativeName>
</protein>
<dbReference type="PANTHER" id="PTHR43107">
    <property type="entry name" value="LONG-CHAIN FATTY ACID TRANSPORT PROTEIN"/>
    <property type="match status" value="1"/>
</dbReference>
<keyword evidence="9" id="KW-0812">Transmembrane</keyword>
<dbReference type="SUPFAM" id="SSF56801">
    <property type="entry name" value="Acetyl-CoA synthetase-like"/>
    <property type="match status" value="1"/>
</dbReference>
<dbReference type="GO" id="GO:0005778">
    <property type="term" value="C:peroxisomal membrane"/>
    <property type="evidence" value="ECO:0007669"/>
    <property type="project" value="UniProtKB-SubCell"/>
</dbReference>
<dbReference type="GO" id="GO:0005811">
    <property type="term" value="C:lipid droplet"/>
    <property type="evidence" value="ECO:0007669"/>
    <property type="project" value="UniProtKB-SubCell"/>
</dbReference>
<dbReference type="GO" id="GO:0005524">
    <property type="term" value="F:ATP binding"/>
    <property type="evidence" value="ECO:0007669"/>
    <property type="project" value="UniProtKB-KW"/>
</dbReference>
<dbReference type="FunFam" id="3.30.300.30:FF:000020">
    <property type="entry name" value="Long-chain fatty acid transporter"/>
    <property type="match status" value="1"/>
</dbReference>
<evidence type="ECO:0000259" key="21">
    <source>
        <dbReference type="Pfam" id="PF13193"/>
    </source>
</evidence>
<dbReference type="InterPro" id="IPR045851">
    <property type="entry name" value="AMP-bd_C_sf"/>
</dbReference>
<evidence type="ECO:0000256" key="7">
    <source>
        <dbReference type="ARBA" id="ARBA00022598"/>
    </source>
</evidence>
<sequence>MSGLEIAAAAALGATYVDARLDFLNDLVRMKLLFGASLRWYLAQKRDKVSVFNVFEECVRKTPNKTFLVYPEPTVEVSEDPSSVLEDLFIVRKYTYAEAHERIQKISAYLRDVQGIKTKDTVAIDFVNKPEMIFVWFALWNLSAKPAMINYNLQGKSLSHCVRVSQSKLLIVDEEATDNGLSVSEELEKQDGIPTIVAGKVFFEEIYRNFKPVSYVPDHQKPFDASCYIFTSGTTGLPKAATMSWKKAYWGADLYSSISFYSPHDTLYSAMPLYHSTAAVLGVLGSIHKNGTYAIGHKFSTTSFWVQARLTKATAIQYVGETCRYLLNAPETADDKLHQVKIAHGNGMRPDVWQKFKDRFNIGAISEFYAATESPTAINNVQRGAYGVGACGHYGTVATRVLHRTRWNIAAIDVDTQDLWRDPKTGLCRETHSDEPGEFLFKLDPKNIKLDFQGYVGNQSATDEKLVFDVFKKGDAWVRSGDLLRADKDHSVYFVDRLGDTFRWKSENVSTNEVEEAVVDFGGVDLCVCVGVQVPKHEGRAGFAVIKLNNPRKQLDMDKLGKHLLERLPRYAVPIFIKFVDTVTITGNNKVQKKEFRNQQIPAPAGQTIYWLEGTSYKPLTADAWARVENGRHKL</sequence>
<evidence type="ECO:0000259" key="20">
    <source>
        <dbReference type="Pfam" id="PF00501"/>
    </source>
</evidence>
<dbReference type="GO" id="GO:0004467">
    <property type="term" value="F:long-chain fatty acid-CoA ligase activity"/>
    <property type="evidence" value="ECO:0007669"/>
    <property type="project" value="TreeGrafter"/>
</dbReference>
<reference evidence="22" key="1">
    <citation type="submission" date="2015-11" db="EMBL/GenBank/DDBJ databases">
        <authorList>
            <person name="Zhang Y."/>
            <person name="Guo Z."/>
        </authorList>
    </citation>
    <scope>NUCLEOTIDE SEQUENCE</scope>
    <source>
        <strain evidence="22">CGMCC 1576</strain>
    </source>
</reference>
<dbReference type="EMBL" id="KU172439">
    <property type="protein sequence ID" value="AMO44422.1"/>
    <property type="molecule type" value="Genomic_DNA"/>
</dbReference>
<dbReference type="GO" id="GO:0044539">
    <property type="term" value="P:long-chain fatty acid import into cell"/>
    <property type="evidence" value="ECO:0007669"/>
    <property type="project" value="TreeGrafter"/>
</dbReference>
<evidence type="ECO:0000256" key="17">
    <source>
        <dbReference type="ARBA" id="ARBA00060276"/>
    </source>
</evidence>
<evidence type="ECO:0000256" key="19">
    <source>
        <dbReference type="ARBA" id="ARBA00078285"/>
    </source>
</evidence>
<keyword evidence="14" id="KW-0472">Membrane</keyword>
<keyword evidence="8" id="KW-0551">Lipid droplet</keyword>
<keyword evidence="6" id="KW-1003">Cell membrane</keyword>
<dbReference type="FunFam" id="3.40.50.12780:FF:000019">
    <property type="entry name" value="Long-chain fatty acid transporter"/>
    <property type="match status" value="1"/>
</dbReference>
<evidence type="ECO:0000256" key="6">
    <source>
        <dbReference type="ARBA" id="ARBA00022475"/>
    </source>
</evidence>
<dbReference type="PANTHER" id="PTHR43107:SF15">
    <property type="entry name" value="FATTY ACID TRANSPORT PROTEIN 3, ISOFORM A"/>
    <property type="match status" value="1"/>
</dbReference>
<evidence type="ECO:0000256" key="10">
    <source>
        <dbReference type="ARBA" id="ARBA00022741"/>
    </source>
</evidence>
<evidence type="ECO:0000256" key="1">
    <source>
        <dbReference type="ARBA" id="ARBA00004502"/>
    </source>
</evidence>
<evidence type="ECO:0000313" key="22">
    <source>
        <dbReference type="EMBL" id="AMO44422.1"/>
    </source>
</evidence>
<dbReference type="InterPro" id="IPR000873">
    <property type="entry name" value="AMP-dep_synth/lig_dom"/>
</dbReference>
<gene>
    <name evidence="22" type="primary">alcs</name>
</gene>
<dbReference type="PROSITE" id="PS00455">
    <property type="entry name" value="AMP_BINDING"/>
    <property type="match status" value="1"/>
</dbReference>
<comment type="similarity">
    <text evidence="4">Belongs to the ATP-dependent AMP-binding enzyme family.</text>
</comment>
<evidence type="ECO:0000256" key="9">
    <source>
        <dbReference type="ARBA" id="ARBA00022692"/>
    </source>
</evidence>
<name>A0A127KQ98_STABO</name>
<evidence type="ECO:0000256" key="8">
    <source>
        <dbReference type="ARBA" id="ARBA00022677"/>
    </source>
</evidence>
<dbReference type="Gene3D" id="3.30.300.30">
    <property type="match status" value="1"/>
</dbReference>
<evidence type="ECO:0000256" key="16">
    <source>
        <dbReference type="ARBA" id="ARBA00051585"/>
    </source>
</evidence>
<keyword evidence="7 22" id="KW-0436">Ligase</keyword>
<evidence type="ECO:0000256" key="11">
    <source>
        <dbReference type="ARBA" id="ARBA00022840"/>
    </source>
</evidence>
<dbReference type="Pfam" id="PF13193">
    <property type="entry name" value="AMP-binding_C"/>
    <property type="match status" value="1"/>
</dbReference>
<keyword evidence="5" id="KW-0813">Transport</keyword>
<evidence type="ECO:0000256" key="4">
    <source>
        <dbReference type="ARBA" id="ARBA00006432"/>
    </source>
</evidence>
<keyword evidence="15" id="KW-0576">Peroxisome</keyword>
<evidence type="ECO:0000256" key="18">
    <source>
        <dbReference type="ARBA" id="ARBA00068795"/>
    </source>
</evidence>
<dbReference type="GO" id="GO:0005324">
    <property type="term" value="F:long-chain fatty acid transmembrane transporter activity"/>
    <property type="evidence" value="ECO:0007669"/>
    <property type="project" value="TreeGrafter"/>
</dbReference>
<dbReference type="GO" id="GO:0031957">
    <property type="term" value="F:very long-chain fatty acid-CoA ligase activity"/>
    <property type="evidence" value="ECO:0007669"/>
    <property type="project" value="RHEA"/>
</dbReference>
<keyword evidence="12" id="KW-1133">Transmembrane helix</keyword>
<keyword evidence="13" id="KW-0445">Lipid transport</keyword>
<evidence type="ECO:0000256" key="2">
    <source>
        <dbReference type="ARBA" id="ARBA00004585"/>
    </source>
</evidence>
<evidence type="ECO:0000256" key="12">
    <source>
        <dbReference type="ARBA" id="ARBA00022989"/>
    </source>
</evidence>
<keyword evidence="11" id="KW-0067">ATP-binding</keyword>
<dbReference type="Gene3D" id="3.40.50.12780">
    <property type="entry name" value="N-terminal domain of ligase-like"/>
    <property type="match status" value="1"/>
</dbReference>
<accession>A0A127KQ98</accession>
<evidence type="ECO:0000256" key="15">
    <source>
        <dbReference type="ARBA" id="ARBA00023140"/>
    </source>
</evidence>
<comment type="subcellular location">
    <subcellularLocation>
        <location evidence="3">Cell membrane</location>
        <topology evidence="3">Multi-pass membrane protein</topology>
    </subcellularLocation>
    <subcellularLocation>
        <location evidence="1">Lipid droplet</location>
    </subcellularLocation>
    <subcellularLocation>
        <location evidence="2">Peroxisome membrane</location>
        <topology evidence="2">Multi-pass membrane protein</topology>
    </subcellularLocation>
</comment>
<evidence type="ECO:0000256" key="5">
    <source>
        <dbReference type="ARBA" id="ARBA00022448"/>
    </source>
</evidence>
<evidence type="ECO:0000256" key="13">
    <source>
        <dbReference type="ARBA" id="ARBA00023055"/>
    </source>
</evidence>
<dbReference type="InterPro" id="IPR025110">
    <property type="entry name" value="AMP-bd_C"/>
</dbReference>
<proteinExistence type="inferred from homology"/>
<dbReference type="InterPro" id="IPR042099">
    <property type="entry name" value="ANL_N_sf"/>
</dbReference>
<feature type="domain" description="AMP-binding enzyme C-terminal" evidence="21">
    <location>
        <begin position="513"/>
        <end position="590"/>
    </location>
</feature>
<dbReference type="Pfam" id="PF00501">
    <property type="entry name" value="AMP-binding"/>
    <property type="match status" value="1"/>
</dbReference>
<organism evidence="22">
    <name type="scientific">Starmerella bombicola</name>
    <name type="common">Yeast</name>
    <name type="synonym">Candida bombicola</name>
    <dbReference type="NCBI Taxonomy" id="75736"/>
    <lineage>
        <taxon>Eukaryota</taxon>
        <taxon>Fungi</taxon>
        <taxon>Dikarya</taxon>
        <taxon>Ascomycota</taxon>
        <taxon>Saccharomycotina</taxon>
        <taxon>Dipodascomycetes</taxon>
        <taxon>Dipodascales</taxon>
        <taxon>Trichomonascaceae</taxon>
        <taxon>Starmerella</taxon>
    </lineage>
</organism>
<evidence type="ECO:0000256" key="3">
    <source>
        <dbReference type="ARBA" id="ARBA00004651"/>
    </source>
</evidence>
<dbReference type="GO" id="GO:0009898">
    <property type="term" value="C:cytoplasmic side of plasma membrane"/>
    <property type="evidence" value="ECO:0007669"/>
    <property type="project" value="TreeGrafter"/>
</dbReference>
<dbReference type="AlphaFoldDB" id="A0A127KQ98"/>
<dbReference type="InterPro" id="IPR020845">
    <property type="entry name" value="AMP-binding_CS"/>
</dbReference>
<evidence type="ECO:0000256" key="14">
    <source>
        <dbReference type="ARBA" id="ARBA00023136"/>
    </source>
</evidence>
<comment type="catalytic activity">
    <reaction evidence="16">
        <text>a very long-chain fatty acid + ATP + CoA = a very long-chain fatty acyl-CoA + AMP + diphosphate</text>
        <dbReference type="Rhea" id="RHEA:54536"/>
        <dbReference type="ChEBI" id="CHEBI:30616"/>
        <dbReference type="ChEBI" id="CHEBI:33019"/>
        <dbReference type="ChEBI" id="CHEBI:57287"/>
        <dbReference type="ChEBI" id="CHEBI:58950"/>
        <dbReference type="ChEBI" id="CHEBI:138261"/>
        <dbReference type="ChEBI" id="CHEBI:456215"/>
    </reaction>
</comment>